<proteinExistence type="predicted"/>
<evidence type="ECO:0000259" key="1">
    <source>
        <dbReference type="Pfam" id="PF04542"/>
    </source>
</evidence>
<dbReference type="RefSeq" id="WP_406581049.1">
    <property type="nucleotide sequence ID" value="NZ_JBJHQH010000009.1"/>
</dbReference>
<dbReference type="NCBIfam" id="TIGR02937">
    <property type="entry name" value="sigma70-ECF"/>
    <property type="match status" value="1"/>
</dbReference>
<dbReference type="Pfam" id="PF04542">
    <property type="entry name" value="Sigma70_r2"/>
    <property type="match status" value="1"/>
</dbReference>
<accession>A0ABW8RGP8</accession>
<dbReference type="InterPro" id="IPR013324">
    <property type="entry name" value="RNA_pol_sigma_r3/r4-like"/>
</dbReference>
<reference evidence="2 3" key="1">
    <citation type="submission" date="2024-11" db="EMBL/GenBank/DDBJ databases">
        <authorList>
            <person name="Lucas J.A."/>
        </authorList>
    </citation>
    <scope>NUCLEOTIDE SEQUENCE [LARGE SCALE GENOMIC DNA]</scope>
    <source>
        <strain evidence="2 3">Z 5.4</strain>
    </source>
</reference>
<protein>
    <submittedName>
        <fullName evidence="2">Sigma-70 family RNA polymerase sigma factor</fullName>
    </submittedName>
</protein>
<dbReference type="InterPro" id="IPR013325">
    <property type="entry name" value="RNA_pol_sigma_r2"/>
</dbReference>
<organism evidence="2 3">
    <name type="scientific">Bacillus salipaludis</name>
    <dbReference type="NCBI Taxonomy" id="2547811"/>
    <lineage>
        <taxon>Bacteria</taxon>
        <taxon>Bacillati</taxon>
        <taxon>Bacillota</taxon>
        <taxon>Bacilli</taxon>
        <taxon>Bacillales</taxon>
        <taxon>Bacillaceae</taxon>
        <taxon>Bacillus</taxon>
    </lineage>
</organism>
<evidence type="ECO:0000313" key="3">
    <source>
        <dbReference type="Proteomes" id="UP001623041"/>
    </source>
</evidence>
<dbReference type="InterPro" id="IPR036388">
    <property type="entry name" value="WH-like_DNA-bd_sf"/>
</dbReference>
<comment type="caution">
    <text evidence="2">The sequence shown here is derived from an EMBL/GenBank/DDBJ whole genome shotgun (WGS) entry which is preliminary data.</text>
</comment>
<dbReference type="Gene3D" id="1.10.1740.10">
    <property type="match status" value="1"/>
</dbReference>
<gene>
    <name evidence="2" type="ORF">ACJEBI_13345</name>
</gene>
<dbReference type="InterPro" id="IPR014284">
    <property type="entry name" value="RNA_pol_sigma-70_dom"/>
</dbReference>
<dbReference type="Proteomes" id="UP001623041">
    <property type="component" value="Unassembled WGS sequence"/>
</dbReference>
<keyword evidence="3" id="KW-1185">Reference proteome</keyword>
<dbReference type="SUPFAM" id="SSF88659">
    <property type="entry name" value="Sigma3 and sigma4 domains of RNA polymerase sigma factors"/>
    <property type="match status" value="1"/>
</dbReference>
<dbReference type="SUPFAM" id="SSF88946">
    <property type="entry name" value="Sigma2 domain of RNA polymerase sigma factors"/>
    <property type="match status" value="1"/>
</dbReference>
<dbReference type="InterPro" id="IPR007627">
    <property type="entry name" value="RNA_pol_sigma70_r2"/>
</dbReference>
<dbReference type="Gene3D" id="1.10.10.10">
    <property type="entry name" value="Winged helix-like DNA-binding domain superfamily/Winged helix DNA-binding domain"/>
    <property type="match status" value="1"/>
</dbReference>
<evidence type="ECO:0000313" key="2">
    <source>
        <dbReference type="EMBL" id="MFK9092468.1"/>
    </source>
</evidence>
<sequence length="171" mass="20169">MESFEKLAEQYKPMIFKIIHSLHIYKDQEEYYQLGLIALWEANRNFDARKGKLASYAYMYIKGYLLMELKKCRKSEEKNLYPNEEFWSVMEDHSSFCPLEEETLRSYCIGLTPNQTKWVIYMALYDLSSSEIAALEQVSVSAVKGWRAGAREKIKRLMMDKNQMDGPNGFR</sequence>
<name>A0ABW8RGP8_9BACI</name>
<feature type="domain" description="RNA polymerase sigma-70 region 2" evidence="1">
    <location>
        <begin position="7"/>
        <end position="71"/>
    </location>
</feature>
<dbReference type="EMBL" id="JBJHQH010000009">
    <property type="protein sequence ID" value="MFK9092468.1"/>
    <property type="molecule type" value="Genomic_DNA"/>
</dbReference>